<evidence type="ECO:0000256" key="3">
    <source>
        <dbReference type="ARBA" id="ARBA00022989"/>
    </source>
</evidence>
<dbReference type="eggNOG" id="KOG2765">
    <property type="taxonomic scope" value="Eukaryota"/>
</dbReference>
<dbReference type="OrthoDB" id="1436450at2759"/>
<comment type="subcellular location">
    <subcellularLocation>
        <location evidence="1">Membrane</location>
        <topology evidence="1">Multi-pass membrane protein</topology>
    </subcellularLocation>
</comment>
<evidence type="ECO:0000256" key="5">
    <source>
        <dbReference type="SAM" id="Phobius"/>
    </source>
</evidence>
<evidence type="ECO:0000256" key="2">
    <source>
        <dbReference type="ARBA" id="ARBA00022692"/>
    </source>
</evidence>
<name>B9WG49_CANDC</name>
<dbReference type="InterPro" id="IPR037185">
    <property type="entry name" value="EmrE-like"/>
</dbReference>
<feature type="transmembrane region" description="Helical" evidence="5">
    <location>
        <begin position="260"/>
        <end position="279"/>
    </location>
</feature>
<accession>B9WG49</accession>
<evidence type="ECO:0000256" key="4">
    <source>
        <dbReference type="ARBA" id="ARBA00023136"/>
    </source>
</evidence>
<feature type="transmembrane region" description="Helical" evidence="5">
    <location>
        <begin position="135"/>
        <end position="154"/>
    </location>
</feature>
<dbReference type="KEGG" id="cdu:CD36_43450"/>
<dbReference type="AlphaFoldDB" id="B9WG49"/>
<dbReference type="Pfam" id="PF00892">
    <property type="entry name" value="EamA"/>
    <property type="match status" value="1"/>
</dbReference>
<proteinExistence type="predicted"/>
<evidence type="ECO:0000256" key="1">
    <source>
        <dbReference type="ARBA" id="ARBA00004141"/>
    </source>
</evidence>
<evidence type="ECO:0000313" key="7">
    <source>
        <dbReference type="CGD" id="CAL0000171485"/>
    </source>
</evidence>
<gene>
    <name evidence="7" type="ordered locus">Cd36_43450</name>
    <name evidence="8" type="ORF">CD36_43450</name>
</gene>
<dbReference type="InterPro" id="IPR000620">
    <property type="entry name" value="EamA_dom"/>
</dbReference>
<sequence length="507" mass="55913">MPNTPLLSIRSPRFDRLSPRITADPNDIIDIINQQEIQNYKLGIILLVIALATWIIGLELVNAVLKGDDYEKPWLFAVITGSCFSINLLPDIILVKSWSIFSQTPIKEEEEDSPLLQTKSKEKNDNVSELTPQEVFILAFQISVIYYLYNVLGMSALKFTSASNQTVMGSTTSMFTLIIGVILKTEIFTIKKAICVIGSCLGVFLVSFSNTSGGKGKFQPKNPVLGNTLALGAALMYAFYLLIMKLKCGTGDKTTNERRLFGYVGLITFVIGVPILYVVDLLEIEEFQFPPPNNTILASIFINGVFSVISDYTSVLAMLLTSPLVVSLTLTSVIPITILIDYLVLISTGNSVKTSFVYVFGIVCILVAVVLVNVNITSENDLIEEVIEHALEEAIRNDEVMSPMLSPLLSPRNNGANAFGSSSSQQQQLQLQLSPHASPIGISLFSPKLKSKHPLRISHFNLNDNDESEPTFNANHEPLYGITSSPPNIFVVQGKNHQYQIKRNIDE</sequence>
<evidence type="ECO:0000313" key="8">
    <source>
        <dbReference type="EMBL" id="CAX42219.1"/>
    </source>
</evidence>
<dbReference type="EMBL" id="FM992691">
    <property type="protein sequence ID" value="CAX42219.1"/>
    <property type="molecule type" value="Genomic_DNA"/>
</dbReference>
<dbReference type="SUPFAM" id="SSF103481">
    <property type="entry name" value="Multidrug resistance efflux transporter EmrE"/>
    <property type="match status" value="1"/>
</dbReference>
<dbReference type="HOGENOM" id="CLU_026578_1_1_1"/>
<dbReference type="GO" id="GO:0000329">
    <property type="term" value="C:fungal-type vacuole membrane"/>
    <property type="evidence" value="ECO:0007669"/>
    <property type="project" value="TreeGrafter"/>
</dbReference>
<feature type="transmembrane region" description="Helical" evidence="5">
    <location>
        <begin position="42"/>
        <end position="61"/>
    </location>
</feature>
<dbReference type="Proteomes" id="UP000002605">
    <property type="component" value="Chromosome 4"/>
</dbReference>
<feature type="transmembrane region" description="Helical" evidence="5">
    <location>
        <begin position="229"/>
        <end position="248"/>
    </location>
</feature>
<feature type="transmembrane region" description="Helical" evidence="5">
    <location>
        <begin position="73"/>
        <end position="95"/>
    </location>
</feature>
<dbReference type="RefSeq" id="XP_002420003.1">
    <property type="nucleotide sequence ID" value="XM_002419958.1"/>
</dbReference>
<keyword evidence="9" id="KW-1185">Reference proteome</keyword>
<feature type="transmembrane region" description="Helical" evidence="5">
    <location>
        <begin position="356"/>
        <end position="376"/>
    </location>
</feature>
<organism evidence="8 9">
    <name type="scientific">Candida dubliniensis (strain CD36 / ATCC MYA-646 / CBS 7987 / NCPF 3949 / NRRL Y-17841)</name>
    <name type="common">Yeast</name>
    <dbReference type="NCBI Taxonomy" id="573826"/>
    <lineage>
        <taxon>Eukaryota</taxon>
        <taxon>Fungi</taxon>
        <taxon>Dikarya</taxon>
        <taxon>Ascomycota</taxon>
        <taxon>Saccharomycotina</taxon>
        <taxon>Pichiomycetes</taxon>
        <taxon>Debaryomycetaceae</taxon>
        <taxon>Candida/Lodderomyces clade</taxon>
        <taxon>Candida</taxon>
    </lineage>
</organism>
<feature type="domain" description="EamA" evidence="6">
    <location>
        <begin position="132"/>
        <end position="207"/>
    </location>
</feature>
<dbReference type="PANTHER" id="PTHR23051:SF0">
    <property type="entry name" value="SOLUTE CARRIER FAMILY 35 MEMBER F5"/>
    <property type="match status" value="1"/>
</dbReference>
<keyword evidence="4 5" id="KW-0472">Membrane</keyword>
<protein>
    <submittedName>
        <fullName evidence="8">Thiamine-repressible mitochondrial transporter, putative</fullName>
    </submittedName>
</protein>
<dbReference type="PANTHER" id="PTHR23051">
    <property type="entry name" value="SOLUTE CARRIER FAMILY 35, MEMBER F5"/>
    <property type="match status" value="1"/>
</dbReference>
<evidence type="ECO:0000313" key="9">
    <source>
        <dbReference type="Proteomes" id="UP000002605"/>
    </source>
</evidence>
<dbReference type="CGD" id="CAL0000171485">
    <property type="gene designation" value="Cd36_43450"/>
</dbReference>
<evidence type="ECO:0000259" key="6">
    <source>
        <dbReference type="Pfam" id="PF00892"/>
    </source>
</evidence>
<feature type="transmembrane region" description="Helical" evidence="5">
    <location>
        <begin position="324"/>
        <end position="344"/>
    </location>
</feature>
<feature type="transmembrane region" description="Helical" evidence="5">
    <location>
        <begin position="166"/>
        <end position="183"/>
    </location>
</feature>
<dbReference type="GeneID" id="8047837"/>
<reference evidence="8 9" key="1">
    <citation type="journal article" date="2009" name="Genome Res.">
        <title>Comparative genomics of the fungal pathogens Candida dubliniensis and Candida albicans.</title>
        <authorList>
            <person name="Jackson A.P."/>
            <person name="Gamble J.A."/>
            <person name="Yeomans T."/>
            <person name="Moran G.P."/>
            <person name="Saunders D."/>
            <person name="Harris D."/>
            <person name="Aslett M."/>
            <person name="Barrell J.F."/>
            <person name="Butler G."/>
            <person name="Citiulo F."/>
            <person name="Coleman D.C."/>
            <person name="de Groot P.W.J."/>
            <person name="Goodwin T.J."/>
            <person name="Quail M.A."/>
            <person name="McQuillan J."/>
            <person name="Munro C.A."/>
            <person name="Pain A."/>
            <person name="Poulter R.T."/>
            <person name="Rajandream M.A."/>
            <person name="Renauld H."/>
            <person name="Spiering M.J."/>
            <person name="Tivey A."/>
            <person name="Gow N.A.R."/>
            <person name="Barrell B."/>
            <person name="Sullivan D.J."/>
            <person name="Berriman M."/>
        </authorList>
    </citation>
    <scope>NUCLEOTIDE SEQUENCE [LARGE SCALE GENOMIC DNA]</scope>
    <source>
        <strain evidence="9">CD36 / ATCC MYA-646 / CBS 7987 / NCPF 3949 / NRRL Y-17841</strain>
    </source>
</reference>
<keyword evidence="3 5" id="KW-1133">Transmembrane helix</keyword>
<keyword evidence="2 5" id="KW-0812">Transmembrane</keyword>
<feature type="transmembrane region" description="Helical" evidence="5">
    <location>
        <begin position="190"/>
        <end position="209"/>
    </location>
</feature>